<evidence type="ECO:0000256" key="9">
    <source>
        <dbReference type="ARBA" id="ARBA00023136"/>
    </source>
</evidence>
<evidence type="ECO:0000256" key="4">
    <source>
        <dbReference type="ARBA" id="ARBA00022496"/>
    </source>
</evidence>
<proteinExistence type="inferred from homology"/>
<comment type="caution">
    <text evidence="16">The sequence shown here is derived from an EMBL/GenBank/DDBJ whole genome shotgun (WGS) entry which is preliminary data.</text>
</comment>
<dbReference type="InterPro" id="IPR036942">
    <property type="entry name" value="Beta-barrel_TonB_sf"/>
</dbReference>
<reference evidence="16 17" key="1">
    <citation type="journal article" date="2013" name="Genome Announc.">
        <title>Draft Genome Sequence of Sphingobium ummariense Strain RL-3, a Hexachlorocyclohexane-Degrading Bacterium.</title>
        <authorList>
            <person name="Kohli P."/>
            <person name="Dua A."/>
            <person name="Sangwan N."/>
            <person name="Oldach P."/>
            <person name="Khurana J.P."/>
            <person name="Lal R."/>
        </authorList>
    </citation>
    <scope>NUCLEOTIDE SEQUENCE [LARGE SCALE GENOMIC DNA]</scope>
    <source>
        <strain evidence="16 17">RL-3</strain>
    </source>
</reference>
<evidence type="ECO:0000256" key="11">
    <source>
        <dbReference type="PROSITE-ProRule" id="PRU01360"/>
    </source>
</evidence>
<keyword evidence="9 11" id="KW-0472">Membrane</keyword>
<keyword evidence="5 11" id="KW-0812">Transmembrane</keyword>
<dbReference type="eggNOG" id="COG4771">
    <property type="taxonomic scope" value="Bacteria"/>
</dbReference>
<dbReference type="InterPro" id="IPR010917">
    <property type="entry name" value="TonB_rcpt_CS"/>
</dbReference>
<dbReference type="InterPro" id="IPR037066">
    <property type="entry name" value="Plug_dom_sf"/>
</dbReference>
<evidence type="ECO:0000256" key="3">
    <source>
        <dbReference type="ARBA" id="ARBA00022452"/>
    </source>
</evidence>
<dbReference type="PANTHER" id="PTHR47234:SF2">
    <property type="entry name" value="TONB-DEPENDENT RECEPTOR"/>
    <property type="match status" value="1"/>
</dbReference>
<dbReference type="eggNOG" id="COG4206">
    <property type="taxonomic scope" value="Bacteria"/>
</dbReference>
<dbReference type="InterPro" id="IPR000531">
    <property type="entry name" value="Beta-barrel_TonB"/>
</dbReference>
<keyword evidence="3 11" id="KW-1134">Transmembrane beta strand</keyword>
<evidence type="ECO:0000259" key="15">
    <source>
        <dbReference type="SMART" id="SM00965"/>
    </source>
</evidence>
<gene>
    <name evidence="16" type="ORF">M529_14675</name>
</gene>
<sequence>MKSALSDYVRQSGRQVLFRGDDMIGVRSDGVRGSMSADDALARILAGTGFRAQPGFAGAVAIVREQQRPAAKKVNASRPMSLAQSDTPDELLDSGPPPGEAAASQNAASGDIVVTGSLIRNPNLQRSSPVNVVSADQIQLKSSNTAEELLRDLPGLVPASGSAQNLGNAGASFVNLRGLGDNRNLILVDGARLAPAELQGRFDLNNIPLAMIERTDVLTGGASTTYGADAVSGVVNFVTRSRFTGLEATLSEQITEQGDGNVFRGDIIAGKRFGGGRGNIVLAAGYQKADPVYQGSRSFGVRQFDSITGLPSGSTVAVPSTFSLPGSGSQQITSGGALATIYAPYNFNPFNLYQTGFERYNLYGTSRYEISDAAEVYGRAIWSRNTVAIIIAPGGAFSTPVQIPLSNPYLPAGARNQFCAANAISASDCLAASTAMAGDPAYRTVSSVMSRRSVENGLRYLTAKTTFQDYQFGLRGAITSNISYDVFGAYGESENVVLQENFFRTSRIRQSMLATRDAAGNIVCQDPSNNCVAVNWFGPDGSITPAMNGFLTTDTTVTQRTALTQVNAKISGDLGWSFPWAANPVSFAVGGEYRRYKASQTVSAVLLAADTSGGGGLPNIRGVYDVWEAVGEVVAPIVQDRPLLQDLTLEAGVRYSRYSIDAPGSPSFQTTTWKVGGGWSPVRGAKLRGNYARAVRAPNIFELFEPRATGIGRLQDDPCANLTDRGAPVSGRPTPSGVLRDVCIAQGAPANQIGVIQQPTAGQANVTTGGNLGLRPEESTSWTIGAVFTPAFLPRFSLTVDYYNIKVTGAISAPTTVDIVDGCFNSPSLTNPSCMLIRRDPLTGGLNGDQTVFPGITLARSNLGRLAADGIDVTATYQHDLGFARWMLIASGNWAGKSSFQASPASVDRDCVGIYSVGCTSLRPEFQWSVRNTISLHSRSDISLLWRHIDALRSPDRLFNGTISELGESFDFNRIPSYDYFDLSFRQLVGSRYSLQLTVQNLFDKKPPIVGGTIGAGGFNSGNTFPSSYDTLGRRFAVTMKASF</sequence>
<name>T0IRC4_9SPHN</name>
<dbReference type="SUPFAM" id="SSF56935">
    <property type="entry name" value="Porins"/>
    <property type="match status" value="1"/>
</dbReference>
<organism evidence="16 17">
    <name type="scientific">Sphingobium ummariense RL-3</name>
    <dbReference type="NCBI Taxonomy" id="1346791"/>
    <lineage>
        <taxon>Bacteria</taxon>
        <taxon>Pseudomonadati</taxon>
        <taxon>Pseudomonadota</taxon>
        <taxon>Alphaproteobacteria</taxon>
        <taxon>Sphingomonadales</taxon>
        <taxon>Sphingomonadaceae</taxon>
        <taxon>Sphingobium</taxon>
    </lineage>
</organism>
<dbReference type="PROSITE" id="PS01156">
    <property type="entry name" value="TONB_DEPENDENT_REC_2"/>
    <property type="match status" value="1"/>
</dbReference>
<dbReference type="PATRIC" id="fig|1346791.3.peg.2823"/>
<evidence type="ECO:0000256" key="5">
    <source>
        <dbReference type="ARBA" id="ARBA00022692"/>
    </source>
</evidence>
<keyword evidence="4" id="KW-0410">Iron transport</keyword>
<dbReference type="AlphaFoldDB" id="T0IRC4"/>
<dbReference type="SMART" id="SM00965">
    <property type="entry name" value="STN"/>
    <property type="match status" value="1"/>
</dbReference>
<feature type="domain" description="Secretin/TonB short N-terminal" evidence="15">
    <location>
        <begin position="14"/>
        <end position="65"/>
    </location>
</feature>
<accession>T0IRC4</accession>
<keyword evidence="4" id="KW-0406">Ion transport</keyword>
<keyword evidence="7" id="KW-0408">Iron</keyword>
<keyword evidence="6" id="KW-0732">Signal</keyword>
<evidence type="ECO:0000256" key="7">
    <source>
        <dbReference type="ARBA" id="ARBA00023004"/>
    </source>
</evidence>
<keyword evidence="10 11" id="KW-0998">Cell outer membrane</keyword>
<dbReference type="InterPro" id="IPR011662">
    <property type="entry name" value="Secretin/TonB_short_N"/>
</dbReference>
<dbReference type="InterPro" id="IPR039426">
    <property type="entry name" value="TonB-dep_rcpt-like"/>
</dbReference>
<evidence type="ECO:0000313" key="16">
    <source>
        <dbReference type="EMBL" id="EQB31390.1"/>
    </source>
</evidence>
<comment type="subcellular location">
    <subcellularLocation>
        <location evidence="1 11">Cell outer membrane</location>
        <topology evidence="1 11">Multi-pass membrane protein</topology>
    </subcellularLocation>
</comment>
<feature type="short sequence motif" description="TonB C-terminal box" evidence="12">
    <location>
        <begin position="1027"/>
        <end position="1044"/>
    </location>
</feature>
<evidence type="ECO:0000256" key="6">
    <source>
        <dbReference type="ARBA" id="ARBA00022729"/>
    </source>
</evidence>
<comment type="similarity">
    <text evidence="11 13">Belongs to the TonB-dependent receptor family.</text>
</comment>
<dbReference type="Pfam" id="PF07715">
    <property type="entry name" value="Plug"/>
    <property type="match status" value="1"/>
</dbReference>
<dbReference type="InterPro" id="IPR012910">
    <property type="entry name" value="Plug_dom"/>
</dbReference>
<dbReference type="Gene3D" id="3.55.50.30">
    <property type="match status" value="1"/>
</dbReference>
<dbReference type="EMBL" id="AUWY01000101">
    <property type="protein sequence ID" value="EQB31390.1"/>
    <property type="molecule type" value="Genomic_DNA"/>
</dbReference>
<evidence type="ECO:0000256" key="10">
    <source>
        <dbReference type="ARBA" id="ARBA00023237"/>
    </source>
</evidence>
<evidence type="ECO:0000313" key="17">
    <source>
        <dbReference type="Proteomes" id="UP000015523"/>
    </source>
</evidence>
<dbReference type="Gene3D" id="2.170.130.10">
    <property type="entry name" value="TonB-dependent receptor, plug domain"/>
    <property type="match status" value="1"/>
</dbReference>
<evidence type="ECO:0000256" key="12">
    <source>
        <dbReference type="PROSITE-ProRule" id="PRU10144"/>
    </source>
</evidence>
<dbReference type="PANTHER" id="PTHR47234">
    <property type="match status" value="1"/>
</dbReference>
<evidence type="ECO:0000256" key="2">
    <source>
        <dbReference type="ARBA" id="ARBA00022448"/>
    </source>
</evidence>
<evidence type="ECO:0000256" key="8">
    <source>
        <dbReference type="ARBA" id="ARBA00023077"/>
    </source>
</evidence>
<dbReference type="GO" id="GO:0006826">
    <property type="term" value="P:iron ion transport"/>
    <property type="evidence" value="ECO:0007669"/>
    <property type="project" value="UniProtKB-KW"/>
</dbReference>
<keyword evidence="2 11" id="KW-0813">Transport</keyword>
<protein>
    <recommendedName>
        <fullName evidence="15">Secretin/TonB short N-terminal domain-containing protein</fullName>
    </recommendedName>
</protein>
<evidence type="ECO:0000256" key="1">
    <source>
        <dbReference type="ARBA" id="ARBA00004571"/>
    </source>
</evidence>
<dbReference type="PROSITE" id="PS52016">
    <property type="entry name" value="TONB_DEPENDENT_REC_3"/>
    <property type="match status" value="1"/>
</dbReference>
<feature type="region of interest" description="Disordered" evidence="14">
    <location>
        <begin position="70"/>
        <end position="107"/>
    </location>
</feature>
<dbReference type="Gene3D" id="2.40.170.20">
    <property type="entry name" value="TonB-dependent receptor, beta-barrel domain"/>
    <property type="match status" value="1"/>
</dbReference>
<dbReference type="STRING" id="1346791.M529_14675"/>
<dbReference type="GO" id="GO:0009279">
    <property type="term" value="C:cell outer membrane"/>
    <property type="evidence" value="ECO:0007669"/>
    <property type="project" value="UniProtKB-SubCell"/>
</dbReference>
<keyword evidence="17" id="KW-1185">Reference proteome</keyword>
<dbReference type="Pfam" id="PF00593">
    <property type="entry name" value="TonB_dep_Rec_b-barrel"/>
    <property type="match status" value="1"/>
</dbReference>
<evidence type="ECO:0000256" key="13">
    <source>
        <dbReference type="RuleBase" id="RU003357"/>
    </source>
</evidence>
<dbReference type="Proteomes" id="UP000015523">
    <property type="component" value="Unassembled WGS sequence"/>
</dbReference>
<keyword evidence="8 13" id="KW-0798">TonB box</keyword>
<evidence type="ECO:0000256" key="14">
    <source>
        <dbReference type="SAM" id="MobiDB-lite"/>
    </source>
</evidence>